<dbReference type="InterPro" id="IPR019786">
    <property type="entry name" value="Zinc_finger_PHD-type_CS"/>
</dbReference>
<protein>
    <recommendedName>
        <fullName evidence="10">SET domain-containing protein</fullName>
    </recommendedName>
</protein>
<feature type="compositionally biased region" description="Basic and acidic residues" evidence="5">
    <location>
        <begin position="867"/>
        <end position="876"/>
    </location>
</feature>
<feature type="compositionally biased region" description="Low complexity" evidence="5">
    <location>
        <begin position="768"/>
        <end position="805"/>
    </location>
</feature>
<dbReference type="InterPro" id="IPR001965">
    <property type="entry name" value="Znf_PHD"/>
</dbReference>
<sequence length="1105" mass="122100">MSLVVHKLVLSPGGASTNPQNPTHHVTLAAYAHTPRSNIGDTMGRSLDGSSSVSVNAASLYSSSSSSSSKHSSSYNLPFVLQDHNYGAPPPPTPPQSPPPQPVTSAAVPIYHLTPHQTTHHHGHHQSQSHNISHHHNTNHNNNNNTVHLNSHHHPHPPPPPHHHHQNQAHSQHHSVNIQHHHPQQHYHHHQPQLKSHITHHQTISNVIPSSRLGIITSSNSAVSSIPLSHPLSAMPPHRQQFMPHPKVSMFPSPHIPPLPVELHQTSASAPTSLSTNMGAETDDDSRLSDRSSSVGPSGEETETAPEGEGDEQPTDDSITRCICDFSHDDGYMIQCDRCFVWQHVDCMEIDRNNIPDEYLCEACEPRRVDRFKARALQIRRRQEIKAHLARLSSSDSDDNVPMSSKNRVSVNKPVERKVVKKKKAKQAKEVKNSRKGSICQIKKSNIVSPSSNSIAVEVEEKERRIIVKRRRKSSSMSGGEFASDDSSGGPVERLRAWVEDYEIAVTNHYSPELRARVHAARINGVSPDLRASTQGAVLGHRCKVVPNPRSLCDVFDSKILVAATRLTANTAIAEYQGKYLLASQWNAQHPVTNQVYLPYVLQYHMPKEGLSVCVDARTYGNDARFTRRCCQPNAEVRHVVERGSLHLYLVATRDMEELEEVTLALETANSTVDLICCYPEVHDCSASQPPKLEQVSPPPLPPVHKKNGAILNNRKSLKKLNPQPQLRMSKRTTSTESRNSDNIVPPVQTNTPITPVKQRRTSGCGKSPIKSPCSLSASSPEESSKESSNNTTPTASTTLSPETPKVVDKQQQQKMTREERKIAAYMKAFERMEKLAQRRQEMEKKKEEDKGKDKKRMVEGDDDDWEKTSSADESIRNTPNSDRTRRKGKKGRGKGSPQKRNSRVDSTASDLTGDESSCASVGLMSPVGGSMEGIALNFNSPPQGNSSNVGFRFPKTKKALMNEWLNETVDPVMPVCSLSGISDCLSGVPTCYMRSPATPLRRSCSVNQGSIQGTVLNMDMPGGSAKKRWLRQAISEETESPQYNGLCPSPNSRPDSPTSGGDYITPLKKRRLARESMSSEHSSTPPTTPVHSANMEDDKLMMEE</sequence>
<feature type="non-terminal residue" evidence="8">
    <location>
        <position position="1105"/>
    </location>
</feature>
<feature type="region of interest" description="Disordered" evidence="5">
    <location>
        <begin position="688"/>
        <end position="819"/>
    </location>
</feature>
<dbReference type="SMART" id="SM00317">
    <property type="entry name" value="SET"/>
    <property type="match status" value="1"/>
</dbReference>
<dbReference type="Pfam" id="PF20826">
    <property type="entry name" value="PHD_5"/>
    <property type="match status" value="1"/>
</dbReference>
<feature type="compositionally biased region" description="Acidic residues" evidence="5">
    <location>
        <begin position="300"/>
        <end position="315"/>
    </location>
</feature>
<dbReference type="GO" id="GO:0070210">
    <property type="term" value="C:Rpd3L-Expanded complex"/>
    <property type="evidence" value="ECO:0007669"/>
    <property type="project" value="TreeGrafter"/>
</dbReference>
<evidence type="ECO:0000256" key="2">
    <source>
        <dbReference type="ARBA" id="ARBA00022771"/>
    </source>
</evidence>
<feature type="compositionally biased region" description="Polar residues" evidence="5">
    <location>
        <begin position="1050"/>
        <end position="1060"/>
    </location>
</feature>
<dbReference type="PANTHER" id="PTHR46462">
    <property type="entry name" value="UPSET, ISOFORM A"/>
    <property type="match status" value="1"/>
</dbReference>
<keyword evidence="2" id="KW-0863">Zinc-finger</keyword>
<keyword evidence="3" id="KW-0862">Zinc</keyword>
<dbReference type="PANTHER" id="PTHR46462:SF3">
    <property type="entry name" value="UPSET, ISOFORM A"/>
    <property type="match status" value="1"/>
</dbReference>
<dbReference type="AlphaFoldDB" id="A0AAN8ZT28"/>
<feature type="compositionally biased region" description="Basic and acidic residues" evidence="5">
    <location>
        <begin position="838"/>
        <end position="860"/>
    </location>
</feature>
<evidence type="ECO:0000259" key="6">
    <source>
        <dbReference type="SMART" id="SM00249"/>
    </source>
</evidence>
<feature type="region of interest" description="Disordered" evidence="5">
    <location>
        <begin position="1039"/>
        <end position="1105"/>
    </location>
</feature>
<feature type="compositionally biased region" description="Basic residues" evidence="5">
    <location>
        <begin position="885"/>
        <end position="894"/>
    </location>
</feature>
<feature type="compositionally biased region" description="Basic residues" evidence="5">
    <location>
        <begin position="150"/>
        <end position="198"/>
    </location>
</feature>
<dbReference type="GO" id="GO:0034967">
    <property type="term" value="C:Set3 complex"/>
    <property type="evidence" value="ECO:0007669"/>
    <property type="project" value="TreeGrafter"/>
</dbReference>
<dbReference type="SUPFAM" id="SSF82199">
    <property type="entry name" value="SET domain"/>
    <property type="match status" value="1"/>
</dbReference>
<feature type="compositionally biased region" description="Basic residues" evidence="5">
    <location>
        <begin position="118"/>
        <end position="138"/>
    </location>
</feature>
<proteinExistence type="predicted"/>
<evidence type="ECO:0000259" key="7">
    <source>
        <dbReference type="SMART" id="SM00317"/>
    </source>
</evidence>
<feature type="region of interest" description="Disordered" evidence="5">
    <location>
        <begin position="260"/>
        <end position="318"/>
    </location>
</feature>
<feature type="domain" description="Zinc finger PHD-type" evidence="6">
    <location>
        <begin position="321"/>
        <end position="365"/>
    </location>
</feature>
<feature type="region of interest" description="Disordered" evidence="5">
    <location>
        <begin position="80"/>
        <end position="198"/>
    </location>
</feature>
<dbReference type="InterPro" id="IPR013083">
    <property type="entry name" value="Znf_RING/FYVE/PHD"/>
</dbReference>
<dbReference type="GO" id="GO:0006355">
    <property type="term" value="P:regulation of DNA-templated transcription"/>
    <property type="evidence" value="ECO:0007669"/>
    <property type="project" value="TreeGrafter"/>
</dbReference>
<keyword evidence="9" id="KW-1185">Reference proteome</keyword>
<dbReference type="InterPro" id="IPR046341">
    <property type="entry name" value="SET_dom_sf"/>
</dbReference>
<dbReference type="Gene3D" id="3.30.40.10">
    <property type="entry name" value="Zinc/RING finger domain, C3HC4 (zinc finger)"/>
    <property type="match status" value="1"/>
</dbReference>
<dbReference type="FunFam" id="3.30.40.10:FF:000150">
    <property type="entry name" value="Inactive histone-lysine N-methyltransferase 2E"/>
    <property type="match status" value="1"/>
</dbReference>
<accession>A0AAN8ZT28</accession>
<dbReference type="CDD" id="cd15550">
    <property type="entry name" value="PHD_MLL5"/>
    <property type="match status" value="1"/>
</dbReference>
<feature type="region of interest" description="Disordered" evidence="5">
    <location>
        <begin position="390"/>
        <end position="410"/>
    </location>
</feature>
<feature type="compositionally biased region" description="Polar residues" evidence="5">
    <location>
        <begin position="723"/>
        <end position="754"/>
    </location>
</feature>
<feature type="compositionally biased region" description="Low complexity" evidence="5">
    <location>
        <begin position="1080"/>
        <end position="1093"/>
    </location>
</feature>
<organism evidence="8 9">
    <name type="scientific">Halocaridina rubra</name>
    <name type="common">Hawaiian red shrimp</name>
    <dbReference type="NCBI Taxonomy" id="373956"/>
    <lineage>
        <taxon>Eukaryota</taxon>
        <taxon>Metazoa</taxon>
        <taxon>Ecdysozoa</taxon>
        <taxon>Arthropoda</taxon>
        <taxon>Crustacea</taxon>
        <taxon>Multicrustacea</taxon>
        <taxon>Malacostraca</taxon>
        <taxon>Eumalacostraca</taxon>
        <taxon>Eucarida</taxon>
        <taxon>Decapoda</taxon>
        <taxon>Pleocyemata</taxon>
        <taxon>Caridea</taxon>
        <taxon>Atyoidea</taxon>
        <taxon>Atyidae</taxon>
        <taxon>Halocaridina</taxon>
    </lineage>
</organism>
<feature type="region of interest" description="Disordered" evidence="5">
    <location>
        <begin position="838"/>
        <end position="919"/>
    </location>
</feature>
<reference evidence="8 9" key="1">
    <citation type="submission" date="2023-11" db="EMBL/GenBank/DDBJ databases">
        <title>Halocaridina rubra genome assembly.</title>
        <authorList>
            <person name="Smith C."/>
        </authorList>
    </citation>
    <scope>NUCLEOTIDE SEQUENCE [LARGE SCALE GENOMIC DNA]</scope>
    <source>
        <strain evidence="8">EP-1</strain>
        <tissue evidence="8">Whole</tissue>
    </source>
</reference>
<dbReference type="Pfam" id="PF00856">
    <property type="entry name" value="SET"/>
    <property type="match status" value="1"/>
</dbReference>
<keyword evidence="4" id="KW-0156">Chromatin regulator</keyword>
<dbReference type="SUPFAM" id="SSF57903">
    <property type="entry name" value="FYVE/PHD zinc finger"/>
    <property type="match status" value="1"/>
</dbReference>
<evidence type="ECO:0000256" key="4">
    <source>
        <dbReference type="ARBA" id="ARBA00022853"/>
    </source>
</evidence>
<feature type="compositionally biased region" description="Pro residues" evidence="5">
    <location>
        <begin position="88"/>
        <end position="102"/>
    </location>
</feature>
<keyword evidence="1" id="KW-0479">Metal-binding</keyword>
<dbReference type="Proteomes" id="UP001381693">
    <property type="component" value="Unassembled WGS sequence"/>
</dbReference>
<gene>
    <name evidence="8" type="ORF">SK128_020384</name>
</gene>
<dbReference type="CDD" id="cd10529">
    <property type="entry name" value="SET_SETD5-like"/>
    <property type="match status" value="1"/>
</dbReference>
<feature type="compositionally biased region" description="Low complexity" evidence="5">
    <location>
        <begin position="139"/>
        <end position="149"/>
    </location>
</feature>
<feature type="region of interest" description="Disordered" evidence="5">
    <location>
        <begin position="470"/>
        <end position="490"/>
    </location>
</feature>
<evidence type="ECO:0000256" key="3">
    <source>
        <dbReference type="ARBA" id="ARBA00022833"/>
    </source>
</evidence>
<feature type="compositionally biased region" description="Polar residues" evidence="5">
    <location>
        <begin position="905"/>
        <end position="919"/>
    </location>
</feature>
<feature type="compositionally biased region" description="Polar residues" evidence="5">
    <location>
        <begin position="264"/>
        <end position="279"/>
    </location>
</feature>
<evidence type="ECO:0000256" key="5">
    <source>
        <dbReference type="SAM" id="MobiDB-lite"/>
    </source>
</evidence>
<dbReference type="PROSITE" id="PS01359">
    <property type="entry name" value="ZF_PHD_1"/>
    <property type="match status" value="1"/>
</dbReference>
<dbReference type="Gene3D" id="2.170.270.10">
    <property type="entry name" value="SET domain"/>
    <property type="match status" value="1"/>
</dbReference>
<dbReference type="GO" id="GO:0008276">
    <property type="term" value="F:protein methyltransferase activity"/>
    <property type="evidence" value="ECO:0007669"/>
    <property type="project" value="UniProtKB-ARBA"/>
</dbReference>
<name>A0AAN8ZT28_HALRR</name>
<evidence type="ECO:0000256" key="1">
    <source>
        <dbReference type="ARBA" id="ARBA00022723"/>
    </source>
</evidence>
<dbReference type="GO" id="GO:0008270">
    <property type="term" value="F:zinc ion binding"/>
    <property type="evidence" value="ECO:0007669"/>
    <property type="project" value="UniProtKB-KW"/>
</dbReference>
<dbReference type="InterPro" id="IPR011011">
    <property type="entry name" value="Znf_FYVE_PHD"/>
</dbReference>
<feature type="compositionally biased region" description="Basic and acidic residues" evidence="5">
    <location>
        <begin position="1095"/>
        <end position="1105"/>
    </location>
</feature>
<comment type="caution">
    <text evidence="8">The sequence shown here is derived from an EMBL/GenBank/DDBJ whole genome shotgun (WGS) entry which is preliminary data.</text>
</comment>
<evidence type="ECO:0008006" key="10">
    <source>
        <dbReference type="Google" id="ProtNLM"/>
    </source>
</evidence>
<feature type="domain" description="SET" evidence="7">
    <location>
        <begin position="550"/>
        <end position="673"/>
    </location>
</feature>
<dbReference type="EMBL" id="JAXCGZ010018400">
    <property type="protein sequence ID" value="KAK7067416.1"/>
    <property type="molecule type" value="Genomic_DNA"/>
</dbReference>
<dbReference type="InterPro" id="IPR001214">
    <property type="entry name" value="SET_dom"/>
</dbReference>
<dbReference type="SMART" id="SM00249">
    <property type="entry name" value="PHD"/>
    <property type="match status" value="1"/>
</dbReference>
<dbReference type="GO" id="GO:0008170">
    <property type="term" value="F:N-methyltransferase activity"/>
    <property type="evidence" value="ECO:0007669"/>
    <property type="project" value="UniProtKB-ARBA"/>
</dbReference>
<dbReference type="GO" id="GO:0006325">
    <property type="term" value="P:chromatin organization"/>
    <property type="evidence" value="ECO:0007669"/>
    <property type="project" value="UniProtKB-KW"/>
</dbReference>
<dbReference type="GO" id="GO:0008757">
    <property type="term" value="F:S-adenosylmethionine-dependent methyltransferase activity"/>
    <property type="evidence" value="ECO:0007669"/>
    <property type="project" value="UniProtKB-ARBA"/>
</dbReference>
<evidence type="ECO:0000313" key="8">
    <source>
        <dbReference type="EMBL" id="KAK7067416.1"/>
    </source>
</evidence>
<evidence type="ECO:0000313" key="9">
    <source>
        <dbReference type="Proteomes" id="UP001381693"/>
    </source>
</evidence>